<evidence type="ECO:0000256" key="1">
    <source>
        <dbReference type="SAM" id="Coils"/>
    </source>
</evidence>
<keyword evidence="1" id="KW-0175">Coiled coil</keyword>
<reference evidence="2 3" key="1">
    <citation type="submission" date="2020-05" db="EMBL/GenBank/DDBJ databases">
        <title>Genomic Encyclopedia of Type Strains, Phase IV (KMG-V): Genome sequencing to study the core and pangenomes of soil and plant-associated prokaryotes.</title>
        <authorList>
            <person name="Whitman W."/>
        </authorList>
    </citation>
    <scope>NUCLEOTIDE SEQUENCE [LARGE SCALE GENOMIC DNA]</scope>
    <source>
        <strain evidence="2 3">9A</strain>
    </source>
</reference>
<name>A0ABX2FVL3_9BACT</name>
<gene>
    <name evidence="2" type="ORF">HNP98_003278</name>
</gene>
<keyword evidence="3" id="KW-1185">Reference proteome</keyword>
<dbReference type="EMBL" id="JABSNP010000017">
    <property type="protein sequence ID" value="NRT20435.1"/>
    <property type="molecule type" value="Genomic_DNA"/>
</dbReference>
<accession>A0ABX2FVL3</accession>
<proteinExistence type="predicted"/>
<dbReference type="RefSeq" id="WP_173811212.1">
    <property type="nucleotide sequence ID" value="NZ_JABSNP010000017.1"/>
</dbReference>
<evidence type="ECO:0000313" key="2">
    <source>
        <dbReference type="EMBL" id="NRT20435.1"/>
    </source>
</evidence>
<dbReference type="Pfam" id="PF01527">
    <property type="entry name" value="HTH_Tnp_1"/>
    <property type="match status" value="1"/>
</dbReference>
<evidence type="ECO:0000313" key="3">
    <source>
        <dbReference type="Proteomes" id="UP000779507"/>
    </source>
</evidence>
<comment type="caution">
    <text evidence="2">The sequence shown here is derived from an EMBL/GenBank/DDBJ whole genome shotgun (WGS) entry which is preliminary data.</text>
</comment>
<dbReference type="Proteomes" id="UP000779507">
    <property type="component" value="Unassembled WGS sequence"/>
</dbReference>
<dbReference type="InterPro" id="IPR002514">
    <property type="entry name" value="Transposase_8"/>
</dbReference>
<sequence length="159" mass="18070">MNEKPNPGGLPTTRKKYTPAFKAECVRQVAAGARQTDVARAQGVSPALLGRWQRQALERAMPSSDERGEVKRLRAELRRVETERDILKKSRDHLCATASVVSRYASIRACTEPWPVRLLCRLLDVRAAGYYQWRQRPNRPAAAWQAAAQAAFTRHARRY</sequence>
<organism evidence="2 3">
    <name type="scientific">Hymenobacter caeli</name>
    <dbReference type="NCBI Taxonomy" id="2735894"/>
    <lineage>
        <taxon>Bacteria</taxon>
        <taxon>Pseudomonadati</taxon>
        <taxon>Bacteroidota</taxon>
        <taxon>Cytophagia</taxon>
        <taxon>Cytophagales</taxon>
        <taxon>Hymenobacteraceae</taxon>
        <taxon>Hymenobacter</taxon>
    </lineage>
</organism>
<feature type="coiled-coil region" evidence="1">
    <location>
        <begin position="63"/>
        <end position="90"/>
    </location>
</feature>
<dbReference type="InterPro" id="IPR009057">
    <property type="entry name" value="Homeodomain-like_sf"/>
</dbReference>
<dbReference type="SUPFAM" id="SSF46689">
    <property type="entry name" value="Homeodomain-like"/>
    <property type="match status" value="1"/>
</dbReference>
<protein>
    <submittedName>
        <fullName evidence="2">Transposase-like protein</fullName>
    </submittedName>
</protein>